<dbReference type="RefSeq" id="WP_148075724.1">
    <property type="nucleotide sequence ID" value="NZ_CP042913.1"/>
</dbReference>
<protein>
    <recommendedName>
        <fullName evidence="4">DUF2442 domain-containing protein</fullName>
    </recommendedName>
</protein>
<dbReference type="EMBL" id="CP042913">
    <property type="protein sequence ID" value="QEG37487.1"/>
    <property type="molecule type" value="Genomic_DNA"/>
</dbReference>
<dbReference type="Gene3D" id="3.30.2020.40">
    <property type="entry name" value="Uncharacterised protein PF10387, DUF2442"/>
    <property type="match status" value="1"/>
</dbReference>
<evidence type="ECO:0000313" key="3">
    <source>
        <dbReference type="Proteomes" id="UP000323917"/>
    </source>
</evidence>
<evidence type="ECO:0000256" key="1">
    <source>
        <dbReference type="SAM" id="MobiDB-lite"/>
    </source>
</evidence>
<evidence type="ECO:0000313" key="2">
    <source>
        <dbReference type="EMBL" id="QEG37487.1"/>
    </source>
</evidence>
<sequence length="97" mass="10437">MGTLALRADERVAGVEFTDETLSVALHDGRSISVPLLWYPRLANASPAERQNWEIAGGGYGIHWPEIDEDLNTEGLLRGAPAPRTQSAPAGDSPNLE</sequence>
<reference evidence="2 3" key="1">
    <citation type="submission" date="2019-08" db="EMBL/GenBank/DDBJ databases">
        <title>Deep-cultivation of Planctomycetes and their phenomic and genomic characterization uncovers novel biology.</title>
        <authorList>
            <person name="Wiegand S."/>
            <person name="Jogler M."/>
            <person name="Boedeker C."/>
            <person name="Pinto D."/>
            <person name="Vollmers J."/>
            <person name="Rivas-Marin E."/>
            <person name="Kohn T."/>
            <person name="Peeters S.H."/>
            <person name="Heuer A."/>
            <person name="Rast P."/>
            <person name="Oberbeckmann S."/>
            <person name="Bunk B."/>
            <person name="Jeske O."/>
            <person name="Meyerdierks A."/>
            <person name="Storesund J.E."/>
            <person name="Kallscheuer N."/>
            <person name="Luecker S."/>
            <person name="Lage O.M."/>
            <person name="Pohl T."/>
            <person name="Merkel B.J."/>
            <person name="Hornburger P."/>
            <person name="Mueller R.-W."/>
            <person name="Bruemmer F."/>
            <person name="Labrenz M."/>
            <person name="Spormann A.M."/>
            <person name="Op den Camp H."/>
            <person name="Overmann J."/>
            <person name="Amann R."/>
            <person name="Jetten M.S.M."/>
            <person name="Mascher T."/>
            <person name="Medema M.H."/>
            <person name="Devos D.P."/>
            <person name="Kaster A.-K."/>
            <person name="Ovreas L."/>
            <person name="Rohde M."/>
            <person name="Galperin M.Y."/>
            <person name="Jogler C."/>
        </authorList>
    </citation>
    <scope>NUCLEOTIDE SEQUENCE [LARGE SCALE GENOMIC DNA]</scope>
    <source>
        <strain evidence="2 3">Pr1d</strain>
    </source>
</reference>
<accession>A0A5B9QEL8</accession>
<organism evidence="2 3">
    <name type="scientific">Bythopirellula goksoeyrii</name>
    <dbReference type="NCBI Taxonomy" id="1400387"/>
    <lineage>
        <taxon>Bacteria</taxon>
        <taxon>Pseudomonadati</taxon>
        <taxon>Planctomycetota</taxon>
        <taxon>Planctomycetia</taxon>
        <taxon>Pirellulales</taxon>
        <taxon>Lacipirellulaceae</taxon>
        <taxon>Bythopirellula</taxon>
    </lineage>
</organism>
<dbReference type="Pfam" id="PF10387">
    <property type="entry name" value="DUF2442"/>
    <property type="match status" value="1"/>
</dbReference>
<dbReference type="AlphaFoldDB" id="A0A5B9QEL8"/>
<dbReference type="Proteomes" id="UP000323917">
    <property type="component" value="Chromosome"/>
</dbReference>
<proteinExistence type="predicted"/>
<dbReference type="KEGG" id="bgok:Pr1d_48330"/>
<dbReference type="OrthoDB" id="9807561at2"/>
<dbReference type="InterPro" id="IPR018841">
    <property type="entry name" value="DUF2442"/>
</dbReference>
<evidence type="ECO:0008006" key="4">
    <source>
        <dbReference type="Google" id="ProtNLM"/>
    </source>
</evidence>
<feature type="region of interest" description="Disordered" evidence="1">
    <location>
        <begin position="72"/>
        <end position="97"/>
    </location>
</feature>
<name>A0A5B9QEL8_9BACT</name>
<keyword evidence="3" id="KW-1185">Reference proteome</keyword>
<gene>
    <name evidence="2" type="ORF">Pr1d_48330</name>
</gene>